<protein>
    <submittedName>
        <fullName evidence="1">Uncharacterized protein</fullName>
    </submittedName>
</protein>
<keyword evidence="2" id="KW-1185">Reference proteome</keyword>
<dbReference type="Proteomes" id="UP001597183">
    <property type="component" value="Unassembled WGS sequence"/>
</dbReference>
<dbReference type="EMBL" id="JBHTMK010000079">
    <property type="protein sequence ID" value="MFD1374306.1"/>
    <property type="molecule type" value="Genomic_DNA"/>
</dbReference>
<reference evidence="2" key="1">
    <citation type="journal article" date="2019" name="Int. J. Syst. Evol. Microbiol.">
        <title>The Global Catalogue of Microorganisms (GCM) 10K type strain sequencing project: providing services to taxonomists for standard genome sequencing and annotation.</title>
        <authorList>
            <consortium name="The Broad Institute Genomics Platform"/>
            <consortium name="The Broad Institute Genome Sequencing Center for Infectious Disease"/>
            <person name="Wu L."/>
            <person name="Ma J."/>
        </authorList>
    </citation>
    <scope>NUCLEOTIDE SEQUENCE [LARGE SCALE GENOMIC DNA]</scope>
    <source>
        <strain evidence="2">CCM 7526</strain>
    </source>
</reference>
<sequence length="163" mass="18001">MTMRYDAALMFGYQIHPVPHLTFEEVDGNGLLDLPWLGGTPDGFPAPAGAANFVGRLYMTIPDADLTVTDWHQQEHAVHDRYGVTFIEDGWAPRRGSTRSCLLAAYTVQGRSGVTRPVNLSELAEVREQHGLDEKLGVVLRVLGLTPKHEPQWLLAVTGVDQL</sequence>
<evidence type="ECO:0000313" key="1">
    <source>
        <dbReference type="EMBL" id="MFD1374306.1"/>
    </source>
</evidence>
<accession>A0ABW4ATS7</accession>
<organism evidence="1 2">
    <name type="scientific">Actinoplanes sichuanensis</name>
    <dbReference type="NCBI Taxonomy" id="512349"/>
    <lineage>
        <taxon>Bacteria</taxon>
        <taxon>Bacillati</taxon>
        <taxon>Actinomycetota</taxon>
        <taxon>Actinomycetes</taxon>
        <taxon>Micromonosporales</taxon>
        <taxon>Micromonosporaceae</taxon>
        <taxon>Actinoplanes</taxon>
    </lineage>
</organism>
<comment type="caution">
    <text evidence="1">The sequence shown here is derived from an EMBL/GenBank/DDBJ whole genome shotgun (WGS) entry which is preliminary data.</text>
</comment>
<name>A0ABW4ATS7_9ACTN</name>
<proteinExistence type="predicted"/>
<gene>
    <name evidence="1" type="ORF">ACFQ5G_54020</name>
</gene>
<evidence type="ECO:0000313" key="2">
    <source>
        <dbReference type="Proteomes" id="UP001597183"/>
    </source>
</evidence>